<organism evidence="1 2">
    <name type="scientific">Prymnesium parvum</name>
    <name type="common">Toxic golden alga</name>
    <dbReference type="NCBI Taxonomy" id="97485"/>
    <lineage>
        <taxon>Eukaryota</taxon>
        <taxon>Haptista</taxon>
        <taxon>Haptophyta</taxon>
        <taxon>Prymnesiophyceae</taxon>
        <taxon>Prymnesiales</taxon>
        <taxon>Prymnesiaceae</taxon>
        <taxon>Prymnesium</taxon>
    </lineage>
</organism>
<name>A0AB34K0S4_PRYPA</name>
<evidence type="ECO:0000313" key="1">
    <source>
        <dbReference type="EMBL" id="KAL1527585.1"/>
    </source>
</evidence>
<gene>
    <name evidence="1" type="ORF">AB1Y20_008972</name>
</gene>
<dbReference type="EMBL" id="JBGBPQ010000002">
    <property type="protein sequence ID" value="KAL1527585.1"/>
    <property type="molecule type" value="Genomic_DNA"/>
</dbReference>
<dbReference type="AlphaFoldDB" id="A0AB34K0S4"/>
<accession>A0AB34K0S4</accession>
<dbReference type="Proteomes" id="UP001515480">
    <property type="component" value="Unassembled WGS sequence"/>
</dbReference>
<evidence type="ECO:0000313" key="2">
    <source>
        <dbReference type="Proteomes" id="UP001515480"/>
    </source>
</evidence>
<proteinExistence type="predicted"/>
<comment type="caution">
    <text evidence="1">The sequence shown here is derived from an EMBL/GenBank/DDBJ whole genome shotgun (WGS) entry which is preliminary data.</text>
</comment>
<sequence length="309" mass="34276">MCLPSALLSLSAGDCLERCSFVGGSQPILALPIYVAHSRRLRRRRQALEPRLVAVGAPDVTFVLCADASQVSRLDRDTRRCLHPEYARTRWSSPAGQLSNGTLSLALKHRLAHWDIHRRRLPAAVVLEDDAYVPPDLWLQLARFHVPADAHLFFLGSYSRNTSPRMTLAAATRASPQPVQDDNTLAVHRREAGKEPLLLGTVAYIVFARGAAALQQPVYAEADVDLSLLAISHHCTRAPCTNTAPPNQYGPARWLVWPVGGEENTHASGRGHSVQEGWKKVCNEMMSQHRPLNKNCARFGHKVKPVHRR</sequence>
<protein>
    <recommendedName>
        <fullName evidence="3">Hexosyltransferase</fullName>
    </recommendedName>
</protein>
<evidence type="ECO:0008006" key="3">
    <source>
        <dbReference type="Google" id="ProtNLM"/>
    </source>
</evidence>
<reference evidence="1 2" key="1">
    <citation type="journal article" date="2024" name="Science">
        <title>Giant polyketide synthase enzymes in the biosynthesis of giant marine polyether toxins.</title>
        <authorList>
            <person name="Fallon T.R."/>
            <person name="Shende V.V."/>
            <person name="Wierzbicki I.H."/>
            <person name="Pendleton A.L."/>
            <person name="Watervoot N.F."/>
            <person name="Auber R.P."/>
            <person name="Gonzalez D.J."/>
            <person name="Wisecaver J.H."/>
            <person name="Moore B.S."/>
        </authorList>
    </citation>
    <scope>NUCLEOTIDE SEQUENCE [LARGE SCALE GENOMIC DNA]</scope>
    <source>
        <strain evidence="1 2">12B1</strain>
    </source>
</reference>
<keyword evidence="2" id="KW-1185">Reference proteome</keyword>